<reference evidence="3" key="1">
    <citation type="submission" date="2025-08" db="UniProtKB">
        <authorList>
            <consortium name="RefSeq"/>
        </authorList>
    </citation>
    <scope>IDENTIFICATION</scope>
    <source>
        <tissue evidence="3">Whole body</tissue>
    </source>
</reference>
<dbReference type="GeneID" id="112685581"/>
<protein>
    <submittedName>
        <fullName evidence="3">Uncharacterized protein LOC112685581</fullName>
    </submittedName>
</protein>
<dbReference type="RefSeq" id="XP_025413298.1">
    <property type="nucleotide sequence ID" value="XM_025557513.1"/>
</dbReference>
<proteinExistence type="predicted"/>
<gene>
    <name evidence="3" type="primary">LOC112685581</name>
</gene>
<organism evidence="2 3">
    <name type="scientific">Sipha flava</name>
    <name type="common">yellow sugarcane aphid</name>
    <dbReference type="NCBI Taxonomy" id="143950"/>
    <lineage>
        <taxon>Eukaryota</taxon>
        <taxon>Metazoa</taxon>
        <taxon>Ecdysozoa</taxon>
        <taxon>Arthropoda</taxon>
        <taxon>Hexapoda</taxon>
        <taxon>Insecta</taxon>
        <taxon>Pterygota</taxon>
        <taxon>Neoptera</taxon>
        <taxon>Paraneoptera</taxon>
        <taxon>Hemiptera</taxon>
        <taxon>Sternorrhyncha</taxon>
        <taxon>Aphidomorpha</taxon>
        <taxon>Aphidoidea</taxon>
        <taxon>Aphididae</taxon>
        <taxon>Sipha</taxon>
    </lineage>
</organism>
<accession>A0A8B8FS46</accession>
<sequence>MNFQCSLVQLDKKIEFLEKNVSLLNSECEAIEFYIVKEYPEFLKNKVIDVSWMPDEFQKLGKLKLIPDAVKRIGRKSMMSNLNKSKGFFSIALKAIAVRKIGLNHIIFLLEKIITHMEIDFDKQCNNIIENCEQIENEMENLETDCKKLHQRIEEYRSSILEAGVDPLTKRIPASKYKRFVKQQYLMNATIINGYNLKLANVVKERKLSEKVLKKVTEQVNNVSEIDQKHLELKYNKLYHEVVEIHELEKTMRARRTKVQEYCMLKSYKMEKLIEKLNASIISMEAELKIKSKKIKPISPIYMYTEITNDDGSYKSYALEDKKKHKIENIKEINASIISMEVEINRNSNETIPIFPIYKYMETTTDDESHKSDALLDKKNMKVFNTRNISMEAEIKKYSKEVKTIFPIFKYTKMTIDDESFKSDAYEKKAMQVIDRLKSDNTLFGK</sequence>
<dbReference type="AlphaFoldDB" id="A0A8B8FS46"/>
<keyword evidence="1" id="KW-0175">Coiled coil</keyword>
<evidence type="ECO:0000256" key="1">
    <source>
        <dbReference type="SAM" id="Coils"/>
    </source>
</evidence>
<name>A0A8B8FS46_9HEMI</name>
<dbReference type="Proteomes" id="UP000694846">
    <property type="component" value="Unplaced"/>
</dbReference>
<dbReference type="OrthoDB" id="10259713at2759"/>
<evidence type="ECO:0000313" key="2">
    <source>
        <dbReference type="Proteomes" id="UP000694846"/>
    </source>
</evidence>
<feature type="coiled-coil region" evidence="1">
    <location>
        <begin position="125"/>
        <end position="159"/>
    </location>
</feature>
<evidence type="ECO:0000313" key="3">
    <source>
        <dbReference type="RefSeq" id="XP_025413298.1"/>
    </source>
</evidence>
<keyword evidence="2" id="KW-1185">Reference proteome</keyword>